<protein>
    <submittedName>
        <fullName evidence="2">Bpr</fullName>
    </submittedName>
</protein>
<feature type="transmembrane region" description="Helical" evidence="1">
    <location>
        <begin position="9"/>
        <end position="28"/>
    </location>
</feature>
<sequence>MRKKTKNRLISSVLSTVVISSLLFPGAAGA</sequence>
<organism evidence="2">
    <name type="scientific">Bacillus subtilis</name>
    <dbReference type="NCBI Taxonomy" id="1423"/>
    <lineage>
        <taxon>Bacteria</taxon>
        <taxon>Bacillati</taxon>
        <taxon>Bacillota</taxon>
        <taxon>Bacilli</taxon>
        <taxon>Bacillales</taxon>
        <taxon>Bacillaceae</taxon>
        <taxon>Bacillus</taxon>
    </lineage>
</organism>
<proteinExistence type="predicted"/>
<dbReference type="AlphaFoldDB" id="H9TZU5"/>
<accession>H9TZU5</accession>
<dbReference type="EMBL" id="JQ302212">
    <property type="protein sequence ID" value="AFG28193.1"/>
    <property type="molecule type" value="Genomic_DNA"/>
</dbReference>
<keyword evidence="1" id="KW-0812">Transmembrane</keyword>
<feature type="non-terminal residue" evidence="2">
    <location>
        <position position="30"/>
    </location>
</feature>
<keyword evidence="1" id="KW-1133">Transmembrane helix</keyword>
<evidence type="ECO:0000256" key="1">
    <source>
        <dbReference type="SAM" id="Phobius"/>
    </source>
</evidence>
<evidence type="ECO:0000313" key="2">
    <source>
        <dbReference type="EMBL" id="AFG28193.1"/>
    </source>
</evidence>
<name>H9TZU5_BACIU</name>
<keyword evidence="1" id="KW-0472">Membrane</keyword>
<reference evidence="2" key="1">
    <citation type="submission" date="2011-12" db="EMBL/GenBank/DDBJ databases">
        <title>Construction of expression vector of xylanase gene with signal peptides in Bacillus subtilis.</title>
        <authorList>
            <person name="Gong Y.S."/>
            <person name="Yang M.M."/>
        </authorList>
    </citation>
    <scope>NUCLEOTIDE SEQUENCE</scope>
    <source>
        <strain evidence="2">1A747</strain>
    </source>
</reference>